<organism evidence="1 2">
    <name type="scientific">Prevotella histicola F0411</name>
    <dbReference type="NCBI Taxonomy" id="857291"/>
    <lineage>
        <taxon>Bacteria</taxon>
        <taxon>Pseudomonadati</taxon>
        <taxon>Bacteroidota</taxon>
        <taxon>Bacteroidia</taxon>
        <taxon>Bacteroidales</taxon>
        <taxon>Prevotellaceae</taxon>
        <taxon>Prevotella</taxon>
    </lineage>
</organism>
<dbReference type="EMBL" id="AFXP01000005">
    <property type="protein sequence ID" value="EHG16735.1"/>
    <property type="molecule type" value="Genomic_DNA"/>
</dbReference>
<protein>
    <submittedName>
        <fullName evidence="1">Uncharacterized protein</fullName>
    </submittedName>
</protein>
<name>G6AF94_9BACT</name>
<accession>G6AF94</accession>
<comment type="caution">
    <text evidence="1">The sequence shown here is derived from an EMBL/GenBank/DDBJ whole genome shotgun (WGS) entry which is preliminary data.</text>
</comment>
<dbReference type="HOGENOM" id="CLU_2846148_0_0_10"/>
<evidence type="ECO:0000313" key="1">
    <source>
        <dbReference type="EMBL" id="EHG16735.1"/>
    </source>
</evidence>
<proteinExistence type="predicted"/>
<dbReference type="AlphaFoldDB" id="G6AF94"/>
<sequence length="65" mass="7240">MPFCDVKDALLNGKRRPSAMQKGVFYLAICKLLIICMLQNGKQCVLSCFPFSLLSLSVKKTTTLL</sequence>
<dbReference type="Proteomes" id="UP000004597">
    <property type="component" value="Unassembled WGS sequence"/>
</dbReference>
<gene>
    <name evidence="1" type="ORF">HMPREF9138_00862</name>
</gene>
<keyword evidence="2" id="KW-1185">Reference proteome</keyword>
<reference evidence="1 2" key="1">
    <citation type="submission" date="2011-10" db="EMBL/GenBank/DDBJ databases">
        <title>The Genome Sequence of Prevotella histicola F0411.</title>
        <authorList>
            <consortium name="The Broad Institute Genome Sequencing Platform"/>
            <person name="Earl A."/>
            <person name="Ward D."/>
            <person name="Feldgarden M."/>
            <person name="Gevers D."/>
            <person name="Izard J."/>
            <person name="Ganesan A."/>
            <person name="Blanton J.M."/>
            <person name="Baranova O.V."/>
            <person name="Tanner A.C."/>
            <person name="Mathney J.M.J."/>
            <person name="Dewhirst F.E."/>
            <person name="Young S.K."/>
            <person name="Zeng Q."/>
            <person name="Gargeya S."/>
            <person name="Fitzgerald M."/>
            <person name="Haas B."/>
            <person name="Abouelleil A."/>
            <person name="Alvarado L."/>
            <person name="Arachchi H.M."/>
            <person name="Berlin A."/>
            <person name="Brown A."/>
            <person name="Chapman S.B."/>
            <person name="Chen Z."/>
            <person name="Dunbar C."/>
            <person name="Freedman E."/>
            <person name="Gearin G."/>
            <person name="Gellesch M."/>
            <person name="Goldberg J."/>
            <person name="Griggs A."/>
            <person name="Gujja S."/>
            <person name="Heiman D."/>
            <person name="Howarth C."/>
            <person name="Larson L."/>
            <person name="Lui A."/>
            <person name="MacDonald P.J.P."/>
            <person name="Montmayeur A."/>
            <person name="Murphy C."/>
            <person name="Neiman D."/>
            <person name="Pearson M."/>
            <person name="Priest M."/>
            <person name="Roberts A."/>
            <person name="Saif S."/>
            <person name="Shea T."/>
            <person name="Shenoy N."/>
            <person name="Sisk P."/>
            <person name="Stolte C."/>
            <person name="Sykes S."/>
            <person name="Wortman J."/>
            <person name="Nusbaum C."/>
            <person name="Birren B."/>
        </authorList>
    </citation>
    <scope>NUCLEOTIDE SEQUENCE [LARGE SCALE GENOMIC DNA]</scope>
    <source>
        <strain evidence="1 2">F0411</strain>
    </source>
</reference>
<evidence type="ECO:0000313" key="2">
    <source>
        <dbReference type="Proteomes" id="UP000004597"/>
    </source>
</evidence>